<dbReference type="EMBL" id="CP016303">
    <property type="protein sequence ID" value="ASX26297.1"/>
    <property type="molecule type" value="Genomic_DNA"/>
</dbReference>
<dbReference type="OrthoDB" id="6428508at2"/>
<dbReference type="RefSeq" id="WP_016857251.1">
    <property type="nucleotide sequence ID" value="NZ_CP016303.1"/>
</dbReference>
<sequence length="86" mass="9588">MMILSKSCRQLIVEAAIAGLNHNFCKESRAIMESLPFLVPDINVRLTCHALLLHGLGETQKAINLLKDSSLEEAIVLREIFLNVET</sequence>
<protein>
    <submittedName>
        <fullName evidence="1">EscG/YscG/SsaH family type III secretion system needle protein co-chaperone</fullName>
    </submittedName>
</protein>
<gene>
    <name evidence="1" type="ORF">BA171_04215</name>
</gene>
<dbReference type="Pfam" id="PF06287">
    <property type="entry name" value="DUF1039"/>
    <property type="match status" value="1"/>
</dbReference>
<reference evidence="2" key="1">
    <citation type="submission" date="2016-06" db="EMBL/GenBank/DDBJ databases">
        <authorList>
            <person name="Chen W."/>
            <person name="Hasegawa D.K."/>
        </authorList>
    </citation>
    <scope>NUCLEOTIDE SEQUENCE [LARGE SCALE GENOMIC DNA]</scope>
    <source>
        <strain evidence="2">MEAM1</strain>
    </source>
</reference>
<proteinExistence type="predicted"/>
<name>A0A249DZG8_9ENTR</name>
<dbReference type="Proteomes" id="UP000216438">
    <property type="component" value="Chromosome"/>
</dbReference>
<dbReference type="NCBIfam" id="TIGR02498">
    <property type="entry name" value="type_III_ssaH"/>
    <property type="match status" value="1"/>
</dbReference>
<evidence type="ECO:0000313" key="1">
    <source>
        <dbReference type="EMBL" id="ASX26297.1"/>
    </source>
</evidence>
<dbReference type="InterPro" id="IPR010437">
    <property type="entry name" value="T3SS_SsaH/EsaH"/>
</dbReference>
<reference evidence="1 2" key="2">
    <citation type="submission" date="2017-09" db="EMBL/GenBank/DDBJ databases">
        <title>The genome of whitefly Bemisia tabaci, a global crop pest, provides novel insights into virus transmission, host adaptation and insecticide resistance.</title>
        <authorList>
            <person name="Kaur N."/>
            <person name="Kliot A."/>
            <person name="Pinheiro P.V."/>
            <person name="Luan J."/>
            <person name="Zheng Y."/>
            <person name="Liu W."/>
            <person name="Sun H."/>
            <person name="Yang X."/>
            <person name="Xu Y."/>
            <person name="Luo Y."/>
            <person name="Kruse A."/>
            <person name="Fisher T.W."/>
            <person name="Nelson D.R."/>
            <person name="Elimelech M."/>
            <person name="MacCoss M."/>
            <person name="Johnson R."/>
            <person name="Cohen E."/>
            <person name="Hunter W.B."/>
            <person name="Brown J.K."/>
            <person name="Jander G."/>
            <person name="Cilia M."/>
            <person name="Douglas A.E."/>
            <person name="Ghanim M."/>
            <person name="Simmons A.M."/>
            <person name="Wintermantel W.M."/>
            <person name="Ling K.-S."/>
            <person name="Fei Z."/>
        </authorList>
    </citation>
    <scope>NUCLEOTIDE SEQUENCE [LARGE SCALE GENOMIC DNA]</scope>
    <source>
        <strain evidence="1 2">MEAM1</strain>
    </source>
</reference>
<dbReference type="AlphaFoldDB" id="A0A249DZG8"/>
<evidence type="ECO:0000313" key="2">
    <source>
        <dbReference type="Proteomes" id="UP000216438"/>
    </source>
</evidence>
<accession>A0A249DZG8</accession>
<organism evidence="1 2">
    <name type="scientific">Candidatus Hamiltonella defensa</name>
    <name type="common">Bemisia tabaci</name>
    <dbReference type="NCBI Taxonomy" id="672795"/>
    <lineage>
        <taxon>Bacteria</taxon>
        <taxon>Pseudomonadati</taxon>
        <taxon>Pseudomonadota</taxon>
        <taxon>Gammaproteobacteria</taxon>
        <taxon>Enterobacterales</taxon>
        <taxon>Enterobacteriaceae</taxon>
        <taxon>aphid secondary symbionts</taxon>
        <taxon>Candidatus Williamhamiltonella</taxon>
    </lineage>
</organism>